<reference evidence="1 2" key="1">
    <citation type="submission" date="2016-07" db="EMBL/GenBank/DDBJ databases">
        <title>Pervasive Adenine N6-methylation of Active Genes in Fungi.</title>
        <authorList>
            <consortium name="DOE Joint Genome Institute"/>
            <person name="Mondo S.J."/>
            <person name="Dannebaum R.O."/>
            <person name="Kuo R.C."/>
            <person name="Labutti K."/>
            <person name="Haridas S."/>
            <person name="Kuo A."/>
            <person name="Salamov A."/>
            <person name="Ahrendt S.R."/>
            <person name="Lipzen A."/>
            <person name="Sullivan W."/>
            <person name="Andreopoulos W.B."/>
            <person name="Clum A."/>
            <person name="Lindquist E."/>
            <person name="Daum C."/>
            <person name="Ramamoorthy G.K."/>
            <person name="Gryganskyi A."/>
            <person name="Culley D."/>
            <person name="Magnuson J.K."/>
            <person name="James T.Y."/>
            <person name="O'Malley M.A."/>
            <person name="Stajich J.E."/>
            <person name="Spatafora J.W."/>
            <person name="Visel A."/>
            <person name="Grigoriev I.V."/>
        </authorList>
    </citation>
    <scope>NUCLEOTIDE SEQUENCE [LARGE SCALE GENOMIC DNA]</scope>
    <source>
        <strain evidence="1 2">NRRL 3301</strain>
    </source>
</reference>
<organism evidence="1 2">
    <name type="scientific">Hesseltinella vesiculosa</name>
    <dbReference type="NCBI Taxonomy" id="101127"/>
    <lineage>
        <taxon>Eukaryota</taxon>
        <taxon>Fungi</taxon>
        <taxon>Fungi incertae sedis</taxon>
        <taxon>Mucoromycota</taxon>
        <taxon>Mucoromycotina</taxon>
        <taxon>Mucoromycetes</taxon>
        <taxon>Mucorales</taxon>
        <taxon>Cunninghamellaceae</taxon>
        <taxon>Hesseltinella</taxon>
    </lineage>
</organism>
<evidence type="ECO:0000313" key="1">
    <source>
        <dbReference type="EMBL" id="ORX57006.1"/>
    </source>
</evidence>
<evidence type="ECO:0000313" key="2">
    <source>
        <dbReference type="Proteomes" id="UP000242146"/>
    </source>
</evidence>
<comment type="caution">
    <text evidence="1">The sequence shown here is derived from an EMBL/GenBank/DDBJ whole genome shotgun (WGS) entry which is preliminary data.</text>
</comment>
<proteinExistence type="predicted"/>
<protein>
    <submittedName>
        <fullName evidence="1">Uncharacterized protein</fullName>
    </submittedName>
</protein>
<gene>
    <name evidence="1" type="ORF">DM01DRAFT_1344721</name>
</gene>
<sequence length="148" mass="17177">MASVLVVYAIIEQDRQVNLKRITRRAEHEAMEQIRVVHSQHKAIQQDIRALRQLLTTDSAPLEDKEWKRCDYLVVQCNELLTRLLERLDAIRPTASILGETVDISAPIQPLQSAAIHQIRKKKKKVIRDIDRDFEELHSCRHLLAQGE</sequence>
<dbReference type="OrthoDB" id="2289170at2759"/>
<dbReference type="SUPFAM" id="SSF63491">
    <property type="entry name" value="BAG domain"/>
    <property type="match status" value="1"/>
</dbReference>
<name>A0A1X2GM75_9FUNG</name>
<keyword evidence="2" id="KW-1185">Reference proteome</keyword>
<dbReference type="InterPro" id="IPR036533">
    <property type="entry name" value="BAG_dom_sf"/>
</dbReference>
<dbReference type="Proteomes" id="UP000242146">
    <property type="component" value="Unassembled WGS sequence"/>
</dbReference>
<dbReference type="GO" id="GO:0051087">
    <property type="term" value="F:protein-folding chaperone binding"/>
    <property type="evidence" value="ECO:0007669"/>
    <property type="project" value="InterPro"/>
</dbReference>
<dbReference type="EMBL" id="MCGT01000009">
    <property type="protein sequence ID" value="ORX57006.1"/>
    <property type="molecule type" value="Genomic_DNA"/>
</dbReference>
<dbReference type="Gene3D" id="1.20.58.120">
    <property type="entry name" value="BAG domain"/>
    <property type="match status" value="1"/>
</dbReference>
<dbReference type="STRING" id="101127.A0A1X2GM75"/>
<accession>A0A1X2GM75</accession>
<dbReference type="AlphaFoldDB" id="A0A1X2GM75"/>